<evidence type="ECO:0000313" key="1">
    <source>
        <dbReference type="EMBL" id="PQQ11082.1"/>
    </source>
</evidence>
<dbReference type="Proteomes" id="UP000250321">
    <property type="component" value="Unassembled WGS sequence"/>
</dbReference>
<name>A0A314YRM3_PRUYE</name>
<sequence length="119" mass="13148">MSPKHRFPSLPSNLLPVQQGRRFLESLGPRIMTQHLYFERKGENNAGEVVIASFGGKGGERTEYQAFCETAKVDLETLVGKFKHDDPLCQTPYVLPGLEAELAQAKAMMEAQARELAGA</sequence>
<comment type="caution">
    <text evidence="1">The sequence shown here is derived from an EMBL/GenBank/DDBJ whole genome shotgun (WGS) entry which is preliminary data.</text>
</comment>
<evidence type="ECO:0000313" key="2">
    <source>
        <dbReference type="Proteomes" id="UP000250321"/>
    </source>
</evidence>
<gene>
    <name evidence="1" type="ORF">Pyn_36669</name>
</gene>
<accession>A0A314YRM3</accession>
<dbReference type="AlphaFoldDB" id="A0A314YRM3"/>
<proteinExistence type="predicted"/>
<dbReference type="EMBL" id="PJQY01000420">
    <property type="protein sequence ID" value="PQQ11082.1"/>
    <property type="molecule type" value="Genomic_DNA"/>
</dbReference>
<reference evidence="1 2" key="1">
    <citation type="submission" date="2018-02" db="EMBL/GenBank/DDBJ databases">
        <title>Draft genome of wild Prunus yedoensis var. nudiflora.</title>
        <authorList>
            <person name="Baek S."/>
            <person name="Kim J.-H."/>
            <person name="Choi K."/>
            <person name="Kim G.-B."/>
            <person name="Cho A."/>
            <person name="Jang H."/>
            <person name="Shin C.-H."/>
            <person name="Yu H.-J."/>
            <person name="Mun J.-H."/>
        </authorList>
    </citation>
    <scope>NUCLEOTIDE SEQUENCE [LARGE SCALE GENOMIC DNA]</scope>
    <source>
        <strain evidence="2">cv. Jeju island</strain>
        <tissue evidence="1">Leaf</tissue>
    </source>
</reference>
<keyword evidence="2" id="KW-1185">Reference proteome</keyword>
<organism evidence="1 2">
    <name type="scientific">Prunus yedoensis var. nudiflora</name>
    <dbReference type="NCBI Taxonomy" id="2094558"/>
    <lineage>
        <taxon>Eukaryota</taxon>
        <taxon>Viridiplantae</taxon>
        <taxon>Streptophyta</taxon>
        <taxon>Embryophyta</taxon>
        <taxon>Tracheophyta</taxon>
        <taxon>Spermatophyta</taxon>
        <taxon>Magnoliopsida</taxon>
        <taxon>eudicotyledons</taxon>
        <taxon>Gunneridae</taxon>
        <taxon>Pentapetalae</taxon>
        <taxon>rosids</taxon>
        <taxon>fabids</taxon>
        <taxon>Rosales</taxon>
        <taxon>Rosaceae</taxon>
        <taxon>Amygdaloideae</taxon>
        <taxon>Amygdaleae</taxon>
        <taxon>Prunus</taxon>
    </lineage>
</organism>
<protein>
    <submittedName>
        <fullName evidence="1">Uncharacterized protein</fullName>
    </submittedName>
</protein>